<name>A0A2Z7AP68_9LAMI</name>
<accession>A0A2Z7AP68</accession>
<evidence type="ECO:0000256" key="1">
    <source>
        <dbReference type="SAM" id="MobiDB-lite"/>
    </source>
</evidence>
<dbReference type="EMBL" id="KV013429">
    <property type="protein sequence ID" value="KZV23614.1"/>
    <property type="molecule type" value="Genomic_DNA"/>
</dbReference>
<proteinExistence type="predicted"/>
<sequence>MHENKDKTESREPKDLNSCSTNGSDQLNNSGHGVCEYIGATHSSQHTASDAKHSSTCCCPTHEMWELPIPLIVANRSQQGEELARINITDASNNSTEAYTATHNIHAQFNAVKQAHIHTSSLLSYNYYKEVPSNTDLTPAKPNTDTSSGTVAQKLRIGSYELSQICPTLLTQQKKQSHAYANRLHKGDVFAIHLQLNASFQKRYQTKRLSKRSPALPLTLQSKLSTIGNRRRHDISADQSTNHGGHYTYEGWGHYPVTSHAVSVIPFSLNPIDAYQLSEGREVAHSTSWQHQSSQRGDEIMVGKESRPLHLMATPIITVGRRDHGTITSSLGSQRNKAQYAMKICSISKLMQQHTIKHMYSARPCSFSAIPPSGLPPTSNWYRNIDLEEGFPTAVPMLKANQHISGDLRKTTTVIPDQFRPPHCNQPQSSSACTTIQLEHLKIDYVPRLGLTYSVSSQLRSRHCQLSHEDATQLTHQKITTSTDYTFICAPVHLSACAPHNSSDRTSSTQSKLHSNPLTAYNTQVRSHTVNQLRALYPACSNQTAWDALSAVESKLRT</sequence>
<protein>
    <submittedName>
        <fullName evidence="2">Flavonol synthase/flavanone 3-hydroxylase</fullName>
    </submittedName>
</protein>
<evidence type="ECO:0000313" key="2">
    <source>
        <dbReference type="EMBL" id="KZV23614.1"/>
    </source>
</evidence>
<reference evidence="2 3" key="1">
    <citation type="journal article" date="2015" name="Proc. Natl. Acad. Sci. U.S.A.">
        <title>The resurrection genome of Boea hygrometrica: A blueprint for survival of dehydration.</title>
        <authorList>
            <person name="Xiao L."/>
            <person name="Yang G."/>
            <person name="Zhang L."/>
            <person name="Yang X."/>
            <person name="Zhao S."/>
            <person name="Ji Z."/>
            <person name="Zhou Q."/>
            <person name="Hu M."/>
            <person name="Wang Y."/>
            <person name="Chen M."/>
            <person name="Xu Y."/>
            <person name="Jin H."/>
            <person name="Xiao X."/>
            <person name="Hu G."/>
            <person name="Bao F."/>
            <person name="Hu Y."/>
            <person name="Wan P."/>
            <person name="Li L."/>
            <person name="Deng X."/>
            <person name="Kuang T."/>
            <person name="Xiang C."/>
            <person name="Zhu J.K."/>
            <person name="Oliver M.J."/>
            <person name="He Y."/>
        </authorList>
    </citation>
    <scope>NUCLEOTIDE SEQUENCE [LARGE SCALE GENOMIC DNA]</scope>
    <source>
        <strain evidence="3">cv. XS01</strain>
    </source>
</reference>
<dbReference type="Proteomes" id="UP000250235">
    <property type="component" value="Unassembled WGS sequence"/>
</dbReference>
<feature type="region of interest" description="Disordered" evidence="1">
    <location>
        <begin position="1"/>
        <end position="25"/>
    </location>
</feature>
<keyword evidence="3" id="KW-1185">Reference proteome</keyword>
<organism evidence="2 3">
    <name type="scientific">Dorcoceras hygrometricum</name>
    <dbReference type="NCBI Taxonomy" id="472368"/>
    <lineage>
        <taxon>Eukaryota</taxon>
        <taxon>Viridiplantae</taxon>
        <taxon>Streptophyta</taxon>
        <taxon>Embryophyta</taxon>
        <taxon>Tracheophyta</taxon>
        <taxon>Spermatophyta</taxon>
        <taxon>Magnoliopsida</taxon>
        <taxon>eudicotyledons</taxon>
        <taxon>Gunneridae</taxon>
        <taxon>Pentapetalae</taxon>
        <taxon>asterids</taxon>
        <taxon>lamiids</taxon>
        <taxon>Lamiales</taxon>
        <taxon>Gesneriaceae</taxon>
        <taxon>Didymocarpoideae</taxon>
        <taxon>Trichosporeae</taxon>
        <taxon>Loxocarpinae</taxon>
        <taxon>Dorcoceras</taxon>
    </lineage>
</organism>
<feature type="compositionally biased region" description="Basic and acidic residues" evidence="1">
    <location>
        <begin position="1"/>
        <end position="15"/>
    </location>
</feature>
<dbReference type="AlphaFoldDB" id="A0A2Z7AP68"/>
<evidence type="ECO:0000313" key="3">
    <source>
        <dbReference type="Proteomes" id="UP000250235"/>
    </source>
</evidence>
<gene>
    <name evidence="2" type="ORF">F511_24023</name>
</gene>